<dbReference type="AlphaFoldDB" id="A0A7I4XZK3"/>
<dbReference type="WBParaSite" id="HCON_00029110-00001">
    <property type="protein sequence ID" value="HCON_00029110-00001"/>
    <property type="gene ID" value="HCON_00029110"/>
</dbReference>
<dbReference type="Proteomes" id="UP000025227">
    <property type="component" value="Unplaced"/>
</dbReference>
<proteinExistence type="predicted"/>
<keyword evidence="1" id="KW-1185">Reference proteome</keyword>
<accession>A0A7I4XZK3</accession>
<reference evidence="2" key="1">
    <citation type="submission" date="2020-12" db="UniProtKB">
        <authorList>
            <consortium name="WormBaseParasite"/>
        </authorList>
    </citation>
    <scope>IDENTIFICATION</scope>
    <source>
        <strain evidence="2">MHco3</strain>
    </source>
</reference>
<organism evidence="1 2">
    <name type="scientific">Haemonchus contortus</name>
    <name type="common">Barber pole worm</name>
    <dbReference type="NCBI Taxonomy" id="6289"/>
    <lineage>
        <taxon>Eukaryota</taxon>
        <taxon>Metazoa</taxon>
        <taxon>Ecdysozoa</taxon>
        <taxon>Nematoda</taxon>
        <taxon>Chromadorea</taxon>
        <taxon>Rhabditida</taxon>
        <taxon>Rhabditina</taxon>
        <taxon>Rhabditomorpha</taxon>
        <taxon>Strongyloidea</taxon>
        <taxon>Trichostrongylidae</taxon>
        <taxon>Haemonchus</taxon>
    </lineage>
</organism>
<name>A0A7I4XZK3_HAECO</name>
<dbReference type="OrthoDB" id="5851721at2759"/>
<evidence type="ECO:0000313" key="1">
    <source>
        <dbReference type="Proteomes" id="UP000025227"/>
    </source>
</evidence>
<sequence>MFFAHRATPVTLTNDSYKKDIKHVYELESLGISTRNDIDEAAVTKFMYNYRKTIVIENGSIAARFPFTEAMRNSKDNLSAALRRLQNLRTLHSEKEKLKLYSETVASYLQPPFVYPTDMYGHHRSLSSFQ</sequence>
<protein>
    <submittedName>
        <fullName evidence="2">Uncharacterized protein</fullName>
    </submittedName>
</protein>
<evidence type="ECO:0000313" key="2">
    <source>
        <dbReference type="WBParaSite" id="HCON_00029110-00001"/>
    </source>
</evidence>